<accession>A0AC60PGX4</accession>
<proteinExistence type="predicted"/>
<comment type="caution">
    <text evidence="1">The sequence shown here is derived from an EMBL/GenBank/DDBJ whole genome shotgun (WGS) entry which is preliminary data.</text>
</comment>
<keyword evidence="2" id="KW-1185">Reference proteome</keyword>
<organism evidence="1 2">
    <name type="scientific">Ixodes persulcatus</name>
    <name type="common">Taiga tick</name>
    <dbReference type="NCBI Taxonomy" id="34615"/>
    <lineage>
        <taxon>Eukaryota</taxon>
        <taxon>Metazoa</taxon>
        <taxon>Ecdysozoa</taxon>
        <taxon>Arthropoda</taxon>
        <taxon>Chelicerata</taxon>
        <taxon>Arachnida</taxon>
        <taxon>Acari</taxon>
        <taxon>Parasitiformes</taxon>
        <taxon>Ixodida</taxon>
        <taxon>Ixodoidea</taxon>
        <taxon>Ixodidae</taxon>
        <taxon>Ixodinae</taxon>
        <taxon>Ixodes</taxon>
    </lineage>
</organism>
<dbReference type="EMBL" id="JABSTQ010010612">
    <property type="protein sequence ID" value="KAG0419531.1"/>
    <property type="molecule type" value="Genomic_DNA"/>
</dbReference>
<sequence length="580" mass="63176">MDSSAAELPPSSLSQDSEASLTPGQGTPRGTDDDMEESATAQRSELDSYTLVTSRKLPKPSESPPKAPQVGPTVRFVPANYTDSLTKLSTMRVSSELENHCPESIQVIRPNNRLNLITVDTRNAQATQSHLKLTSLCGLTVKSYEPRPRDGAVGVIKCVGDDVDDALLKAGLTSEIPVVHARGLGKSQVVRSLFNGPKMSKYVLFSRVRYQVWEFEERPLQCANCGRFCHKTVICTKNQMDSRCGGSHSRASCDASPLCVNCSNEHDALVASCPKQVEQRELAKNRRVHNNDQSGHKYTPEVGQPLQPLRPLQRPKQAGKETAIQHPAAQAMTPSLELSSFAWLSKSRAAQARGAVTSHGAQPPPPHAALAGLRIPEERTGAAACPAVRLRCAVAKSDAAPEPLDSVFEIYANAAVKNGTFGNLLPSFNAAETSPKTSPDVFRTDAHLSKAAQNVSQRVRDVNGTCVCVRVERPGLTAENLGYDSFLTTSRRTQLQSTWLSHLLPWRREREKTDPYIRRGPGSSRTCGLSPASNNWLAAVGIGPCDIVLHLRVSVWTLLWDSPGFRLWVINFELLGILSV</sequence>
<gene>
    <name evidence="1" type="ORF">HPB47_004039</name>
</gene>
<evidence type="ECO:0000313" key="1">
    <source>
        <dbReference type="EMBL" id="KAG0419531.1"/>
    </source>
</evidence>
<evidence type="ECO:0000313" key="2">
    <source>
        <dbReference type="Proteomes" id="UP000805193"/>
    </source>
</evidence>
<protein>
    <submittedName>
        <fullName evidence="1">Uncharacterized protein</fullName>
    </submittedName>
</protein>
<reference evidence="1 2" key="1">
    <citation type="journal article" date="2020" name="Cell">
        <title>Large-Scale Comparative Analyses of Tick Genomes Elucidate Their Genetic Diversity and Vector Capacities.</title>
        <authorList>
            <consortium name="Tick Genome and Microbiome Consortium (TIGMIC)"/>
            <person name="Jia N."/>
            <person name="Wang J."/>
            <person name="Shi W."/>
            <person name="Du L."/>
            <person name="Sun Y."/>
            <person name="Zhan W."/>
            <person name="Jiang J.F."/>
            <person name="Wang Q."/>
            <person name="Zhang B."/>
            <person name="Ji P."/>
            <person name="Bell-Sakyi L."/>
            <person name="Cui X.M."/>
            <person name="Yuan T.T."/>
            <person name="Jiang B.G."/>
            <person name="Yang W.F."/>
            <person name="Lam T.T."/>
            <person name="Chang Q.C."/>
            <person name="Ding S.J."/>
            <person name="Wang X.J."/>
            <person name="Zhu J.G."/>
            <person name="Ruan X.D."/>
            <person name="Zhao L."/>
            <person name="Wei J.T."/>
            <person name="Ye R.Z."/>
            <person name="Que T.C."/>
            <person name="Du C.H."/>
            <person name="Zhou Y.H."/>
            <person name="Cheng J.X."/>
            <person name="Dai P.F."/>
            <person name="Guo W.B."/>
            <person name="Han X.H."/>
            <person name="Huang E.J."/>
            <person name="Li L.F."/>
            <person name="Wei W."/>
            <person name="Gao Y.C."/>
            <person name="Liu J.Z."/>
            <person name="Shao H.Z."/>
            <person name="Wang X."/>
            <person name="Wang C.C."/>
            <person name="Yang T.C."/>
            <person name="Huo Q.B."/>
            <person name="Li W."/>
            <person name="Chen H.Y."/>
            <person name="Chen S.E."/>
            <person name="Zhou L.G."/>
            <person name="Ni X.B."/>
            <person name="Tian J.H."/>
            <person name="Sheng Y."/>
            <person name="Liu T."/>
            <person name="Pan Y.S."/>
            <person name="Xia L.Y."/>
            <person name="Li J."/>
            <person name="Zhao F."/>
            <person name="Cao W.C."/>
        </authorList>
    </citation>
    <scope>NUCLEOTIDE SEQUENCE [LARGE SCALE GENOMIC DNA]</scope>
    <source>
        <strain evidence="1">Iper-2018</strain>
    </source>
</reference>
<dbReference type="Proteomes" id="UP000805193">
    <property type="component" value="Unassembled WGS sequence"/>
</dbReference>
<name>A0AC60PGX4_IXOPE</name>